<protein>
    <recommendedName>
        <fullName evidence="3">HEAT repeat domain-containing protein</fullName>
    </recommendedName>
</protein>
<proteinExistence type="predicted"/>
<dbReference type="Gene3D" id="1.25.10.10">
    <property type="entry name" value="Leucine-rich Repeat Variant"/>
    <property type="match status" value="1"/>
</dbReference>
<dbReference type="AlphaFoldDB" id="A0A934QUT6"/>
<dbReference type="EMBL" id="JAENJH010000005">
    <property type="protein sequence ID" value="MBK1786885.1"/>
    <property type="molecule type" value="Genomic_DNA"/>
</dbReference>
<dbReference type="Proteomes" id="UP000635245">
    <property type="component" value="Unassembled WGS sequence"/>
</dbReference>
<evidence type="ECO:0000313" key="2">
    <source>
        <dbReference type="Proteomes" id="UP000635245"/>
    </source>
</evidence>
<dbReference type="SUPFAM" id="SSF48371">
    <property type="entry name" value="ARM repeat"/>
    <property type="match status" value="1"/>
</dbReference>
<evidence type="ECO:0000313" key="1">
    <source>
        <dbReference type="EMBL" id="MBK1786885.1"/>
    </source>
</evidence>
<evidence type="ECO:0008006" key="3">
    <source>
        <dbReference type="Google" id="ProtNLM"/>
    </source>
</evidence>
<gene>
    <name evidence="1" type="ORF">JHE00_21390</name>
</gene>
<accession>A0A934QUT6</accession>
<comment type="caution">
    <text evidence="1">The sequence shown here is derived from an EMBL/GenBank/DDBJ whole genome shotgun (WGS) entry which is preliminary data.</text>
</comment>
<sequence length="192" mass="20520">MNPLAAALVSRVEWAALRAGPGTAVGLPRALRGLASAESEEDAKEWYWRVDNVVVVQGMLHESAPPTVPVLFALLAGTLSGPARYRVVELLVELAGGETAQSEVDRGDAEVHLRCQDAMRQGRWTVYGLLSDPDPRIRIDAITLLALLEDDAAQAGPVLHDIGANDPDPRVRAEANALLSEYGTAGGEKPLR</sequence>
<dbReference type="InterPro" id="IPR016024">
    <property type="entry name" value="ARM-type_fold"/>
</dbReference>
<reference evidence="1" key="1">
    <citation type="submission" date="2020-12" db="EMBL/GenBank/DDBJ databases">
        <title>Prauserella sp. ASG 168, a novel actinomycete isolated from cave rock.</title>
        <authorList>
            <person name="Suriyachadkun C."/>
        </authorList>
    </citation>
    <scope>NUCLEOTIDE SEQUENCE</scope>
    <source>
        <strain evidence="1">ASG 168</strain>
    </source>
</reference>
<dbReference type="RefSeq" id="WP_200320875.1">
    <property type="nucleotide sequence ID" value="NZ_JAENJH010000005.1"/>
</dbReference>
<keyword evidence="2" id="KW-1185">Reference proteome</keyword>
<organism evidence="1 2">
    <name type="scientific">Prauserella cavernicola</name>
    <dbReference type="NCBI Taxonomy" id="2800127"/>
    <lineage>
        <taxon>Bacteria</taxon>
        <taxon>Bacillati</taxon>
        <taxon>Actinomycetota</taxon>
        <taxon>Actinomycetes</taxon>
        <taxon>Pseudonocardiales</taxon>
        <taxon>Pseudonocardiaceae</taxon>
        <taxon>Prauserella</taxon>
    </lineage>
</organism>
<name>A0A934QUT6_9PSEU</name>
<dbReference type="InterPro" id="IPR011989">
    <property type="entry name" value="ARM-like"/>
</dbReference>